<evidence type="ECO:0000313" key="2">
    <source>
        <dbReference type="EMBL" id="KAF9140542.1"/>
    </source>
</evidence>
<feature type="region of interest" description="Disordered" evidence="1">
    <location>
        <begin position="271"/>
        <end position="392"/>
    </location>
</feature>
<feature type="compositionally biased region" description="Polar residues" evidence="1">
    <location>
        <begin position="333"/>
        <end position="346"/>
    </location>
</feature>
<keyword evidence="3" id="KW-1185">Reference proteome</keyword>
<feature type="compositionally biased region" description="Basic and acidic residues" evidence="1">
    <location>
        <begin position="128"/>
        <end position="137"/>
    </location>
</feature>
<evidence type="ECO:0000313" key="3">
    <source>
        <dbReference type="Proteomes" id="UP000748756"/>
    </source>
</evidence>
<dbReference type="AlphaFoldDB" id="A0A9P5V6Y1"/>
<gene>
    <name evidence="2" type="ORF">BG015_001596</name>
</gene>
<reference evidence="2" key="1">
    <citation type="journal article" date="2020" name="Fungal Divers.">
        <title>Resolving the Mortierellaceae phylogeny through synthesis of multi-gene phylogenetics and phylogenomics.</title>
        <authorList>
            <person name="Vandepol N."/>
            <person name="Liber J."/>
            <person name="Desiro A."/>
            <person name="Na H."/>
            <person name="Kennedy M."/>
            <person name="Barry K."/>
            <person name="Grigoriev I.V."/>
            <person name="Miller A.N."/>
            <person name="O'Donnell K."/>
            <person name="Stajich J.E."/>
            <person name="Bonito G."/>
        </authorList>
    </citation>
    <scope>NUCLEOTIDE SEQUENCE</scope>
    <source>
        <strain evidence="2">NRRL 6426</strain>
    </source>
</reference>
<protein>
    <submittedName>
        <fullName evidence="2">Uncharacterized protein</fullName>
    </submittedName>
</protein>
<sequence>MSADSRPLTIHDLFFKASSSTSVAQDHDHQQGDVLSIVGQVVHSINSSRISRLAAEQDQELDQELDGFPLHPAALSTFKARGDGSLPDQVVWLGPLQTAADDLVDLSARRPASRSASNTRPTSANNKNLKERNKQDHIVVILDSDDEEEMQEPLTAINERPLQPSNNEQEGNDGASSCVSWSDSNASRSETEEQFEDTLPMTIVAVLLHFASQQSGLAFAQSFKRGDVVEVTGALMLQQELACSRVVTCVGIAGTTFYRIYSTRQDMRTELPGDQLPVRKPPVPAKKSTPITVPSRGKGSTPSKARKRSRSDTSSTCGKGSTPSKAQKRSRLGTVSTCGKGSTPSRAQKRSRSSTVVLDDDSDENVVWIPESPKDKKRTKRDEQGVDNSSAPLLKPWSHQVLHSGELDPLNTLIRHIYAENIIVI</sequence>
<name>A0A9P5V6Y1_9FUNG</name>
<feature type="region of interest" description="Disordered" evidence="1">
    <location>
        <begin position="109"/>
        <end position="190"/>
    </location>
</feature>
<evidence type="ECO:0000256" key="1">
    <source>
        <dbReference type="SAM" id="MobiDB-lite"/>
    </source>
</evidence>
<dbReference type="EMBL" id="JAAAUQ010001294">
    <property type="protein sequence ID" value="KAF9140542.1"/>
    <property type="molecule type" value="Genomic_DNA"/>
</dbReference>
<dbReference type="Proteomes" id="UP000748756">
    <property type="component" value="Unassembled WGS sequence"/>
</dbReference>
<comment type="caution">
    <text evidence="2">The sequence shown here is derived from an EMBL/GenBank/DDBJ whole genome shotgun (WGS) entry which is preliminary data.</text>
</comment>
<accession>A0A9P5V6Y1</accession>
<feature type="compositionally biased region" description="Polar residues" evidence="1">
    <location>
        <begin position="312"/>
        <end position="325"/>
    </location>
</feature>
<feature type="compositionally biased region" description="Polar residues" evidence="1">
    <location>
        <begin position="163"/>
        <end position="188"/>
    </location>
</feature>
<feature type="compositionally biased region" description="Polar residues" evidence="1">
    <location>
        <begin position="118"/>
        <end position="127"/>
    </location>
</feature>
<proteinExistence type="predicted"/>
<organism evidence="2 3">
    <name type="scientific">Linnemannia schmuckeri</name>
    <dbReference type="NCBI Taxonomy" id="64567"/>
    <lineage>
        <taxon>Eukaryota</taxon>
        <taxon>Fungi</taxon>
        <taxon>Fungi incertae sedis</taxon>
        <taxon>Mucoromycota</taxon>
        <taxon>Mortierellomycotina</taxon>
        <taxon>Mortierellomycetes</taxon>
        <taxon>Mortierellales</taxon>
        <taxon>Mortierellaceae</taxon>
        <taxon>Linnemannia</taxon>
    </lineage>
</organism>
<dbReference type="OrthoDB" id="2421866at2759"/>